<dbReference type="SUPFAM" id="SSF53383">
    <property type="entry name" value="PLP-dependent transferases"/>
    <property type="match status" value="1"/>
</dbReference>
<dbReference type="GO" id="GO:0008483">
    <property type="term" value="F:transaminase activity"/>
    <property type="evidence" value="ECO:0007669"/>
    <property type="project" value="UniProtKB-KW"/>
</dbReference>
<comment type="cofactor">
    <cofactor evidence="1 5">
        <name>pyridoxal 5'-phosphate</name>
        <dbReference type="ChEBI" id="CHEBI:597326"/>
    </cofactor>
</comment>
<dbReference type="CDD" id="cd06454">
    <property type="entry name" value="KBL_like"/>
    <property type="match status" value="1"/>
</dbReference>
<dbReference type="InterPro" id="IPR001917">
    <property type="entry name" value="Aminotrans_II_pyridoxalP_BS"/>
</dbReference>
<dbReference type="InterPro" id="IPR050087">
    <property type="entry name" value="AON_synthase_class-II"/>
</dbReference>
<evidence type="ECO:0000313" key="7">
    <source>
        <dbReference type="EMBL" id="XCP93968.1"/>
    </source>
</evidence>
<evidence type="ECO:0000256" key="5">
    <source>
        <dbReference type="RuleBase" id="RU003693"/>
    </source>
</evidence>
<dbReference type="Gene3D" id="3.90.1150.10">
    <property type="entry name" value="Aspartate Aminotransferase, domain 1"/>
    <property type="match status" value="1"/>
</dbReference>
<dbReference type="Pfam" id="PF00155">
    <property type="entry name" value="Aminotran_1_2"/>
    <property type="match status" value="1"/>
</dbReference>
<accession>A0AAU8NBV0</accession>
<keyword evidence="4 5" id="KW-0663">Pyridoxal phosphate</keyword>
<dbReference type="RefSeq" id="WP_342554134.1">
    <property type="nucleotide sequence ID" value="NZ_CP159992.1"/>
</dbReference>
<evidence type="ECO:0000256" key="4">
    <source>
        <dbReference type="ARBA" id="ARBA00022898"/>
    </source>
</evidence>
<dbReference type="InterPro" id="IPR015421">
    <property type="entry name" value="PyrdxlP-dep_Trfase_major"/>
</dbReference>
<comment type="similarity">
    <text evidence="5">Belongs to the class-II pyridoxal-phosphate-dependent aminotransferase family.</text>
</comment>
<dbReference type="InterPro" id="IPR015422">
    <property type="entry name" value="PyrdxlP-dep_Trfase_small"/>
</dbReference>
<reference evidence="7" key="1">
    <citation type="submission" date="2024-05" db="EMBL/GenBank/DDBJ databases">
        <title>Draft genome assemblies of 36 bacteria isolated from hibernating arctic ground squirrels.</title>
        <authorList>
            <person name="McKee H."/>
            <person name="Mullen L."/>
            <person name="Drown D.M."/>
            <person name="Duddleston K.N."/>
        </authorList>
    </citation>
    <scope>NUCLEOTIDE SEQUENCE</scope>
    <source>
        <strain evidence="7">AN1007</strain>
    </source>
</reference>
<comment type="subunit">
    <text evidence="2">Homodimer.</text>
</comment>
<gene>
    <name evidence="7" type="ORF">ABXS70_22695</name>
</gene>
<dbReference type="EMBL" id="CP159992">
    <property type="protein sequence ID" value="XCP93968.1"/>
    <property type="molecule type" value="Genomic_DNA"/>
</dbReference>
<evidence type="ECO:0000256" key="2">
    <source>
        <dbReference type="ARBA" id="ARBA00011738"/>
    </source>
</evidence>
<sequence>MKLIDIGEITLDIFHKCMNWEVVKNMRANDSYPYFKPIQEKMGTTAIVDNQHMIMLGSNDYIGLSSDVRLTQAAAEAMKDYGTSSCGSRFLNGTLPLHLELETELAAFLNRDRAIVFSTGYQTNLGVISAIMGRNDIAIVDRQVHASIVDGLRLSSCKTLRFKHNDMNDLETKLKAAPKDTGKLIIVDGVFSMEGDISNLKTIVALKEQYGARLLVDDAHGVGVLGINGRGTGEYLDVESKIDLITGTFSKSFGSLGGFVAGDEEIVDYILHKGRSMIFSASMTPASTAACLKALEIIRNEPERRDRLHRHTKKMVEGLRDLGFNTGNSQTPIIPIHVGSAMKTFIFWKALMDAGIYTNPVISPAVQEGGEMIRISLMATHTSEQLDESLHIFEDIGRELKLSSGKESIPLLNS</sequence>
<evidence type="ECO:0000256" key="3">
    <source>
        <dbReference type="ARBA" id="ARBA00022679"/>
    </source>
</evidence>
<dbReference type="GO" id="GO:0030170">
    <property type="term" value="F:pyridoxal phosphate binding"/>
    <property type="evidence" value="ECO:0007669"/>
    <property type="project" value="InterPro"/>
</dbReference>
<proteinExistence type="inferred from homology"/>
<dbReference type="PANTHER" id="PTHR13693">
    <property type="entry name" value="CLASS II AMINOTRANSFERASE/8-AMINO-7-OXONONANOATE SYNTHASE"/>
    <property type="match status" value="1"/>
</dbReference>
<evidence type="ECO:0000259" key="6">
    <source>
        <dbReference type="Pfam" id="PF00155"/>
    </source>
</evidence>
<dbReference type="AlphaFoldDB" id="A0AAU8NBV0"/>
<dbReference type="InterPro" id="IPR004839">
    <property type="entry name" value="Aminotransferase_I/II_large"/>
</dbReference>
<dbReference type="InterPro" id="IPR015424">
    <property type="entry name" value="PyrdxlP-dep_Trfase"/>
</dbReference>
<evidence type="ECO:0000256" key="1">
    <source>
        <dbReference type="ARBA" id="ARBA00001933"/>
    </source>
</evidence>
<dbReference type="PANTHER" id="PTHR13693:SF3">
    <property type="entry name" value="LD36009P"/>
    <property type="match status" value="1"/>
</dbReference>
<dbReference type="Gene3D" id="3.40.640.10">
    <property type="entry name" value="Type I PLP-dependent aspartate aminotransferase-like (Major domain)"/>
    <property type="match status" value="1"/>
</dbReference>
<dbReference type="PROSITE" id="PS00599">
    <property type="entry name" value="AA_TRANSFER_CLASS_2"/>
    <property type="match status" value="1"/>
</dbReference>
<protein>
    <submittedName>
        <fullName evidence="7">Aminotransferase class I/II-fold pyridoxal phosphate-dependent enzyme</fullName>
    </submittedName>
</protein>
<name>A0AAU8NBV0_9BACL</name>
<organism evidence="7">
    <name type="scientific">Paenibacillus sp. AN1007</name>
    <dbReference type="NCBI Taxonomy" id="3151385"/>
    <lineage>
        <taxon>Bacteria</taxon>
        <taxon>Bacillati</taxon>
        <taxon>Bacillota</taxon>
        <taxon>Bacilli</taxon>
        <taxon>Bacillales</taxon>
        <taxon>Paenibacillaceae</taxon>
        <taxon>Paenibacillus</taxon>
    </lineage>
</organism>
<keyword evidence="7" id="KW-0032">Aminotransferase</keyword>
<feature type="domain" description="Aminotransferase class I/classII large" evidence="6">
    <location>
        <begin position="52"/>
        <end position="390"/>
    </location>
</feature>
<keyword evidence="3" id="KW-0808">Transferase</keyword>